<dbReference type="SUPFAM" id="SSF50475">
    <property type="entry name" value="FMN-binding split barrel"/>
    <property type="match status" value="1"/>
</dbReference>
<dbReference type="Pfam" id="PF01613">
    <property type="entry name" value="Flavin_Reduct"/>
    <property type="match status" value="1"/>
</dbReference>
<dbReference type="GO" id="GO:0042602">
    <property type="term" value="F:riboflavin reductase (NADPH) activity"/>
    <property type="evidence" value="ECO:0007669"/>
    <property type="project" value="TreeGrafter"/>
</dbReference>
<dbReference type="InterPro" id="IPR012349">
    <property type="entry name" value="Split_barrel_FMN-bd"/>
</dbReference>
<evidence type="ECO:0000313" key="4">
    <source>
        <dbReference type="EMBL" id="KUN58545.1"/>
    </source>
</evidence>
<dbReference type="Proteomes" id="UP000054375">
    <property type="component" value="Unassembled WGS sequence"/>
</dbReference>
<dbReference type="InterPro" id="IPR050268">
    <property type="entry name" value="NADH-dep_flavin_reductase"/>
</dbReference>
<dbReference type="AlphaFoldDB" id="A0A124HVI2"/>
<name>A0A124HVI2_9ACTN</name>
<sequence length="165" mass="17706">MTMNPADFRAAMSHHPTAVCVITTTTSEGKAVGMTVGTFTSVSLDPPLVGFFPDKKSTSWPRIAQTGRFCVNLLAENQEEVCRTFARQGPDKFTDVVHRFSEHGLPLVDGAVAHIECSIHSVAEAGDHFLVLGEVDAMTIGRSASPLIFHKGTYAQVAPTAHQVA</sequence>
<keyword evidence="5" id="KW-1185">Reference proteome</keyword>
<keyword evidence="2" id="KW-0560">Oxidoreductase</keyword>
<gene>
    <name evidence="4" type="ORF">AQJ54_41630</name>
</gene>
<dbReference type="SMART" id="SM00903">
    <property type="entry name" value="Flavin_Reduct"/>
    <property type="match status" value="1"/>
</dbReference>
<dbReference type="EMBL" id="LMWV01000045">
    <property type="protein sequence ID" value="KUN58545.1"/>
    <property type="molecule type" value="Genomic_DNA"/>
</dbReference>
<evidence type="ECO:0000313" key="5">
    <source>
        <dbReference type="Proteomes" id="UP000054375"/>
    </source>
</evidence>
<dbReference type="GO" id="GO:0004497">
    <property type="term" value="F:monooxygenase activity"/>
    <property type="evidence" value="ECO:0007669"/>
    <property type="project" value="UniProtKB-KW"/>
</dbReference>
<dbReference type="InterPro" id="IPR002563">
    <property type="entry name" value="Flavin_Rdtase-like_dom"/>
</dbReference>
<dbReference type="RefSeq" id="WP_062246689.1">
    <property type="nucleotide sequence ID" value="NZ_JBEOZZ010000019.1"/>
</dbReference>
<organism evidence="4 5">
    <name type="scientific">Streptomyces griseorubiginosus</name>
    <dbReference type="NCBI Taxonomy" id="67304"/>
    <lineage>
        <taxon>Bacteria</taxon>
        <taxon>Bacillati</taxon>
        <taxon>Actinomycetota</taxon>
        <taxon>Actinomycetes</taxon>
        <taxon>Kitasatosporales</taxon>
        <taxon>Streptomycetaceae</taxon>
        <taxon>Streptomyces</taxon>
    </lineage>
</organism>
<dbReference type="PANTHER" id="PTHR30466:SF11">
    <property type="entry name" value="FLAVIN-DEPENDENT MONOOXYGENASE, REDUCTASE SUBUNIT HSAB"/>
    <property type="match status" value="1"/>
</dbReference>
<keyword evidence="4" id="KW-0503">Monooxygenase</keyword>
<feature type="domain" description="Flavin reductase like" evidence="3">
    <location>
        <begin position="12"/>
        <end position="156"/>
    </location>
</feature>
<reference evidence="4 5" key="1">
    <citation type="submission" date="2015-10" db="EMBL/GenBank/DDBJ databases">
        <title>Draft genome sequence of Streptomyces griseorubiginosus DSM 40469, type strain for the species Streptomyces griseorubiginosus.</title>
        <authorList>
            <person name="Ruckert C."/>
            <person name="Winkler A."/>
            <person name="Kalinowski J."/>
            <person name="Kampfer P."/>
            <person name="Glaeser S."/>
        </authorList>
    </citation>
    <scope>NUCLEOTIDE SEQUENCE [LARGE SCALE GENOMIC DNA]</scope>
    <source>
        <strain evidence="4 5">DSM 40469</strain>
    </source>
</reference>
<protein>
    <submittedName>
        <fullName evidence="4">Monooxygenase</fullName>
    </submittedName>
</protein>
<dbReference type="GO" id="GO:0010181">
    <property type="term" value="F:FMN binding"/>
    <property type="evidence" value="ECO:0007669"/>
    <property type="project" value="InterPro"/>
</dbReference>
<comment type="caution">
    <text evidence="4">The sequence shown here is derived from an EMBL/GenBank/DDBJ whole genome shotgun (WGS) entry which is preliminary data.</text>
</comment>
<proteinExistence type="inferred from homology"/>
<evidence type="ECO:0000259" key="3">
    <source>
        <dbReference type="SMART" id="SM00903"/>
    </source>
</evidence>
<dbReference type="Gene3D" id="2.30.110.10">
    <property type="entry name" value="Electron Transport, Fmn-binding Protein, Chain A"/>
    <property type="match status" value="1"/>
</dbReference>
<evidence type="ECO:0000256" key="2">
    <source>
        <dbReference type="ARBA" id="ARBA00023002"/>
    </source>
</evidence>
<evidence type="ECO:0000256" key="1">
    <source>
        <dbReference type="ARBA" id="ARBA00008898"/>
    </source>
</evidence>
<dbReference type="PANTHER" id="PTHR30466">
    <property type="entry name" value="FLAVIN REDUCTASE"/>
    <property type="match status" value="1"/>
</dbReference>
<accession>A0A124HVI2</accession>
<comment type="similarity">
    <text evidence="1">Belongs to the non-flavoprotein flavin reductase family.</text>
</comment>